<protein>
    <recommendedName>
        <fullName evidence="1">DUF155 domain-containing protein</fullName>
    </recommendedName>
</protein>
<evidence type="ECO:0000313" key="3">
    <source>
        <dbReference type="Proteomes" id="UP001304243"/>
    </source>
</evidence>
<dbReference type="EMBL" id="JASEJX010000015">
    <property type="protein sequence ID" value="KAK4514168.1"/>
    <property type="molecule type" value="Genomic_DNA"/>
</dbReference>
<reference evidence="2 3" key="1">
    <citation type="submission" date="2022-11" db="EMBL/GenBank/DDBJ databases">
        <title>Mucor velutinosus strain NIH1002 WGS.</title>
        <authorList>
            <person name="Subramanian P."/>
            <person name="Mullikin J.C."/>
            <person name="Segre J.A."/>
            <person name="Zelazny A.M."/>
        </authorList>
    </citation>
    <scope>NUCLEOTIDE SEQUENCE [LARGE SCALE GENOMIC DNA]</scope>
    <source>
        <strain evidence="2 3">NIH1002</strain>
    </source>
</reference>
<organism evidence="2 3">
    <name type="scientific">Mucor velutinosus</name>
    <dbReference type="NCBI Taxonomy" id="708070"/>
    <lineage>
        <taxon>Eukaryota</taxon>
        <taxon>Fungi</taxon>
        <taxon>Fungi incertae sedis</taxon>
        <taxon>Mucoromycota</taxon>
        <taxon>Mucoromycotina</taxon>
        <taxon>Mucoromycetes</taxon>
        <taxon>Mucorales</taxon>
        <taxon>Mucorineae</taxon>
        <taxon>Mucoraceae</taxon>
        <taxon>Mucor</taxon>
    </lineage>
</organism>
<evidence type="ECO:0000259" key="1">
    <source>
        <dbReference type="Pfam" id="PF02582"/>
    </source>
</evidence>
<dbReference type="Proteomes" id="UP001304243">
    <property type="component" value="Unassembled WGS sequence"/>
</dbReference>
<dbReference type="RefSeq" id="XP_064680834.1">
    <property type="nucleotide sequence ID" value="XM_064821148.1"/>
</dbReference>
<evidence type="ECO:0000313" key="2">
    <source>
        <dbReference type="EMBL" id="KAK4514168.1"/>
    </source>
</evidence>
<dbReference type="Pfam" id="PF02582">
    <property type="entry name" value="DUF155"/>
    <property type="match status" value="1"/>
</dbReference>
<sequence length="72" mass="8119">MLVGKLLSIQQRVVKGSRDGLLGTSDLKWAKPELEGYVNKISARFDISTRIDIIHKQLDYAKEVVGTARKYT</sequence>
<gene>
    <name evidence="2" type="ORF">ATC70_001755</name>
</gene>
<comment type="caution">
    <text evidence="2">The sequence shown here is derived from an EMBL/GenBank/DDBJ whole genome shotgun (WGS) entry which is preliminary data.</text>
</comment>
<name>A0AAN7DCC7_9FUNG</name>
<dbReference type="AlphaFoldDB" id="A0AAN7DCC7"/>
<feature type="domain" description="DUF155" evidence="1">
    <location>
        <begin position="2"/>
        <end position="54"/>
    </location>
</feature>
<keyword evidence="3" id="KW-1185">Reference proteome</keyword>
<dbReference type="InterPro" id="IPR003734">
    <property type="entry name" value="DUF155"/>
</dbReference>
<accession>A0AAN7DCC7</accession>
<proteinExistence type="predicted"/>
<dbReference type="GeneID" id="89945457"/>